<gene>
    <name evidence="3" type="ORF">DFP81_10937</name>
</gene>
<proteinExistence type="predicted"/>
<dbReference type="RefSeq" id="WP_115898315.1">
    <property type="nucleotide sequence ID" value="NZ_QUNG01000009.1"/>
</dbReference>
<dbReference type="Proteomes" id="UP000256542">
    <property type="component" value="Unassembled WGS sequence"/>
</dbReference>
<evidence type="ECO:0000313" key="3">
    <source>
        <dbReference type="EMBL" id="REG82378.1"/>
    </source>
</evidence>
<dbReference type="InterPro" id="IPR036869">
    <property type="entry name" value="J_dom_sf"/>
</dbReference>
<dbReference type="AlphaFoldDB" id="A0A3E0DID1"/>
<dbReference type="SUPFAM" id="SSF46565">
    <property type="entry name" value="Chaperone J-domain"/>
    <property type="match status" value="1"/>
</dbReference>
<dbReference type="OrthoDB" id="581986at2"/>
<dbReference type="CDD" id="cd06257">
    <property type="entry name" value="DnaJ"/>
    <property type="match status" value="1"/>
</dbReference>
<dbReference type="InterPro" id="IPR021059">
    <property type="entry name" value="DnaJ-related_N"/>
</dbReference>
<dbReference type="Pfam" id="PF00226">
    <property type="entry name" value="DnaJ"/>
    <property type="match status" value="1"/>
</dbReference>
<keyword evidence="4" id="KW-1185">Reference proteome</keyword>
<feature type="domain" description="J" evidence="2">
    <location>
        <begin position="141"/>
        <end position="192"/>
    </location>
</feature>
<sequence length="192" mass="22276">MRNPLIGPILHILREHPEGVGEFEILKTLKQQLPELQDIAVDINLQLFRQHFLIMNALYQLQTSLWQEESLTLSISATHIRILSTKQVPSSSSNEVNNSVEAKLAAYYLDWNEYEKTDEQEVSRLLNSFYQGIYLTGDREAALETLQLNQKSPTKAEIKRQYRKLAHYAHPDHGGDTERFISLRQAYECLMF</sequence>
<evidence type="ECO:0000256" key="1">
    <source>
        <dbReference type="ARBA" id="ARBA00023186"/>
    </source>
</evidence>
<dbReference type="EMBL" id="QUNG01000009">
    <property type="protein sequence ID" value="REG82378.1"/>
    <property type="molecule type" value="Genomic_DNA"/>
</dbReference>
<dbReference type="Pfam" id="PF12339">
    <property type="entry name" value="DNAJ_related"/>
    <property type="match status" value="1"/>
</dbReference>
<dbReference type="PROSITE" id="PS50076">
    <property type="entry name" value="DNAJ_2"/>
    <property type="match status" value="1"/>
</dbReference>
<dbReference type="Gene3D" id="1.10.287.110">
    <property type="entry name" value="DnaJ domain"/>
    <property type="match status" value="1"/>
</dbReference>
<evidence type="ECO:0000259" key="2">
    <source>
        <dbReference type="PROSITE" id="PS50076"/>
    </source>
</evidence>
<reference evidence="3 4" key="1">
    <citation type="submission" date="2018-08" db="EMBL/GenBank/DDBJ databases">
        <title>Genomic Encyclopedia of Type Strains, Phase III (KMG-III): the genomes of soil and plant-associated and newly described type strains.</title>
        <authorList>
            <person name="Whitman W."/>
        </authorList>
    </citation>
    <scope>NUCLEOTIDE SEQUENCE [LARGE SCALE GENOMIC DNA]</scope>
    <source>
        <strain evidence="3 4">CECT 7375</strain>
    </source>
</reference>
<protein>
    <submittedName>
        <fullName evidence="3">DnaJ-like protein</fullName>
    </submittedName>
</protein>
<accession>A0A3E0DID1</accession>
<name>A0A3E0DID1_9GAMM</name>
<dbReference type="InterPro" id="IPR001623">
    <property type="entry name" value="DnaJ_domain"/>
</dbReference>
<keyword evidence="1" id="KW-0143">Chaperone</keyword>
<comment type="caution">
    <text evidence="3">The sequence shown here is derived from an EMBL/GenBank/DDBJ whole genome shotgun (WGS) entry which is preliminary data.</text>
</comment>
<organism evidence="3 4">
    <name type="scientific">Marinomonas pollencensis</name>
    <dbReference type="NCBI Taxonomy" id="491954"/>
    <lineage>
        <taxon>Bacteria</taxon>
        <taxon>Pseudomonadati</taxon>
        <taxon>Pseudomonadota</taxon>
        <taxon>Gammaproteobacteria</taxon>
        <taxon>Oceanospirillales</taxon>
        <taxon>Oceanospirillaceae</taxon>
        <taxon>Marinomonas</taxon>
    </lineage>
</organism>
<evidence type="ECO:0000313" key="4">
    <source>
        <dbReference type="Proteomes" id="UP000256542"/>
    </source>
</evidence>